<dbReference type="GO" id="GO:0015990">
    <property type="term" value="P:electron transport coupled proton transport"/>
    <property type="evidence" value="ECO:0007669"/>
    <property type="project" value="TreeGrafter"/>
</dbReference>
<dbReference type="InterPro" id="IPR001516">
    <property type="entry name" value="Proton_antipo_N"/>
</dbReference>
<feature type="transmembrane region" description="Helical" evidence="7">
    <location>
        <begin position="154"/>
        <end position="173"/>
    </location>
</feature>
<evidence type="ECO:0000256" key="1">
    <source>
        <dbReference type="ARBA" id="ARBA00004127"/>
    </source>
</evidence>
<dbReference type="GO" id="GO:0016020">
    <property type="term" value="C:membrane"/>
    <property type="evidence" value="ECO:0007669"/>
    <property type="project" value="UniProtKB-SubCell"/>
</dbReference>
<dbReference type="RefSeq" id="WP_190830020.1">
    <property type="nucleotide sequence ID" value="NZ_CAWPPI010000060.1"/>
</dbReference>
<dbReference type="GO" id="GO:0003954">
    <property type="term" value="F:NADH dehydrogenase activity"/>
    <property type="evidence" value="ECO:0007669"/>
    <property type="project" value="TreeGrafter"/>
</dbReference>
<feature type="transmembrane region" description="Helical" evidence="7">
    <location>
        <begin position="122"/>
        <end position="148"/>
    </location>
</feature>
<feature type="transmembrane region" description="Helical" evidence="7">
    <location>
        <begin position="283"/>
        <end position="304"/>
    </location>
</feature>
<keyword evidence="11" id="KW-1185">Reference proteome</keyword>
<name>A0A8J7C7W0_9CYAN</name>
<organism evidence="10 11">
    <name type="scientific">Iningainema tapete BLCC-T55</name>
    <dbReference type="NCBI Taxonomy" id="2748662"/>
    <lineage>
        <taxon>Bacteria</taxon>
        <taxon>Bacillati</taxon>
        <taxon>Cyanobacteriota</taxon>
        <taxon>Cyanophyceae</taxon>
        <taxon>Nostocales</taxon>
        <taxon>Scytonemataceae</taxon>
        <taxon>Iningainema tapete</taxon>
    </lineage>
</organism>
<evidence type="ECO:0000256" key="7">
    <source>
        <dbReference type="SAM" id="Phobius"/>
    </source>
</evidence>
<dbReference type="Gene3D" id="1.20.5.2700">
    <property type="match status" value="1"/>
</dbReference>
<keyword evidence="3 7" id="KW-1133">Transmembrane helix</keyword>
<dbReference type="GO" id="GO:0042773">
    <property type="term" value="P:ATP synthesis coupled electron transport"/>
    <property type="evidence" value="ECO:0007669"/>
    <property type="project" value="InterPro"/>
</dbReference>
<dbReference type="PANTHER" id="PTHR42829:SF2">
    <property type="entry name" value="NADH-UBIQUINONE OXIDOREDUCTASE CHAIN 5"/>
    <property type="match status" value="1"/>
</dbReference>
<dbReference type="InterPro" id="IPR001750">
    <property type="entry name" value="ND/Mrp_TM"/>
</dbReference>
<dbReference type="Proteomes" id="UP000629098">
    <property type="component" value="Unassembled WGS sequence"/>
</dbReference>
<gene>
    <name evidence="10" type="ORF">ICL16_17440</name>
</gene>
<dbReference type="InterPro" id="IPR010217">
    <property type="entry name" value="NU5C2"/>
</dbReference>
<comment type="caution">
    <text evidence="10">The sequence shown here is derived from an EMBL/GenBank/DDBJ whole genome shotgun (WGS) entry which is preliminary data.</text>
</comment>
<sequence>MAQFLLETVWLVPCYALIGGLLAVPWSPGIIRRTGPRPAGYVNLIMTFLAFIHAAIALPATWNQPPYEISIPWLSTAGLNLFIDLEISSASVGAMVVIAGLNLLAQIYAIGYMEMDWGWARFYSLLGLFEAGLCALTLCNSLFFSYVILEMLTLGTYLLVGLWFSQSLVVTSARDAFLTKRVGDLFLLMGVLAIFPLAGTWNYSALAEWAATAQVDPTLMGLVCLALIAGPMGKCAQFPLHLWLDEAMEGPIPSTILRNSVVVASGAWVLIKLQPVLSLSPLVSSAMVAIGTLTAVGGSLIAIAQIDIKRCLSYSVSTYMGLVFIAVGTQQDDAALLLVLTHALAAALLVMSTGAIVWNSITQDVTQLGGLWTRRPVSGLAYIIGTLGLIGFPPLGGFWALLKLASGLWETQPWLVGILITVNVLTAFSLTREFCLIFGGKPKQMSERSPEVSWQMSLPMIILLGFTLHLPLVLQSFSLLPNWANLNKDVALLLIWSTVFGCSISSVIYLGDFIPKPIRLPFKPLQNLLAYDFYTPKLYRMSIVLSVDLMSKFTDMIDRLVVDGIVNMVGLASVGGGEGLKYSTNGQTQFYAFTILLGVGLLGMVVTWQYWGEQFLNLMF</sequence>
<accession>A0A8J7C7W0</accession>
<dbReference type="NCBIfam" id="NF005633">
    <property type="entry name" value="PRK07390.1"/>
    <property type="match status" value="1"/>
</dbReference>
<evidence type="ECO:0000313" key="10">
    <source>
        <dbReference type="EMBL" id="MBD2773806.1"/>
    </source>
</evidence>
<keyword evidence="2 6" id="KW-0812">Transmembrane</keyword>
<feature type="transmembrane region" description="Helical" evidence="7">
    <location>
        <begin position="452"/>
        <end position="470"/>
    </location>
</feature>
<evidence type="ECO:0000259" key="9">
    <source>
        <dbReference type="Pfam" id="PF00662"/>
    </source>
</evidence>
<feature type="transmembrane region" description="Helical" evidence="7">
    <location>
        <begin position="414"/>
        <end position="431"/>
    </location>
</feature>
<protein>
    <submittedName>
        <fullName evidence="10">NAD(P)H-quinone oxidoreductase subunit F</fullName>
    </submittedName>
</protein>
<feature type="domain" description="NADH:quinone oxidoreductase/Mrp antiporter transmembrane" evidence="8">
    <location>
        <begin position="140"/>
        <end position="422"/>
    </location>
</feature>
<evidence type="ECO:0000256" key="4">
    <source>
        <dbReference type="ARBA" id="ARBA00023136"/>
    </source>
</evidence>
<feature type="transmembrane region" description="Helical" evidence="7">
    <location>
        <begin position="490"/>
        <end position="510"/>
    </location>
</feature>
<feature type="transmembrane region" description="Helical" evidence="7">
    <location>
        <begin position="311"/>
        <end position="329"/>
    </location>
</feature>
<feature type="transmembrane region" description="Helical" evidence="7">
    <location>
        <begin position="335"/>
        <end position="358"/>
    </location>
</feature>
<dbReference type="InterPro" id="IPR003945">
    <property type="entry name" value="NU5C-like"/>
</dbReference>
<evidence type="ECO:0000259" key="8">
    <source>
        <dbReference type="Pfam" id="PF00361"/>
    </source>
</evidence>
<feature type="transmembrane region" description="Helical" evidence="7">
    <location>
        <begin position="87"/>
        <end position="110"/>
    </location>
</feature>
<dbReference type="PANTHER" id="PTHR42829">
    <property type="entry name" value="NADH-UBIQUINONE OXIDOREDUCTASE CHAIN 5"/>
    <property type="match status" value="1"/>
</dbReference>
<dbReference type="GO" id="GO:0008137">
    <property type="term" value="F:NADH dehydrogenase (ubiquinone) activity"/>
    <property type="evidence" value="ECO:0007669"/>
    <property type="project" value="InterPro"/>
</dbReference>
<feature type="transmembrane region" description="Helical" evidence="7">
    <location>
        <begin position="6"/>
        <end position="27"/>
    </location>
</feature>
<proteinExistence type="predicted"/>
<dbReference type="Pfam" id="PF00662">
    <property type="entry name" value="Proton_antipo_N"/>
    <property type="match status" value="1"/>
</dbReference>
<reference evidence="10" key="1">
    <citation type="submission" date="2020-09" db="EMBL/GenBank/DDBJ databases">
        <title>Iningainema tapete sp. nov. (Scytonemataceae, Cyanobacteria) from greenhouses in central Florida (USA) produces two types of nodularin with biosynthetic potential for microcystin-LR and anabaenopeptins.</title>
        <authorList>
            <person name="Berthold D.E."/>
            <person name="Lefler F.W."/>
            <person name="Huang I.-S."/>
            <person name="Abdulla H."/>
            <person name="Zimba P.V."/>
            <person name="Laughinghouse H.D. IV."/>
        </authorList>
    </citation>
    <scope>NUCLEOTIDE SEQUENCE</scope>
    <source>
        <strain evidence="10">BLCCT55</strain>
    </source>
</reference>
<evidence type="ECO:0000256" key="2">
    <source>
        <dbReference type="ARBA" id="ARBA00022692"/>
    </source>
</evidence>
<dbReference type="EMBL" id="JACXAE010000060">
    <property type="protein sequence ID" value="MBD2773806.1"/>
    <property type="molecule type" value="Genomic_DNA"/>
</dbReference>
<feature type="domain" description="NADH-Ubiquinone oxidoreductase (complex I) chain 5 N-terminal" evidence="9">
    <location>
        <begin position="73"/>
        <end position="123"/>
    </location>
</feature>
<evidence type="ECO:0000256" key="6">
    <source>
        <dbReference type="RuleBase" id="RU000320"/>
    </source>
</evidence>
<evidence type="ECO:0000256" key="5">
    <source>
        <dbReference type="ARBA" id="ARBA00025624"/>
    </source>
</evidence>
<dbReference type="AlphaFoldDB" id="A0A8J7C7W0"/>
<dbReference type="Pfam" id="PF00361">
    <property type="entry name" value="Proton_antipo_M"/>
    <property type="match status" value="1"/>
</dbReference>
<keyword evidence="4 7" id="KW-0472">Membrane</keyword>
<comment type="subcellular location">
    <subcellularLocation>
        <location evidence="1">Endomembrane system</location>
        <topology evidence="1">Multi-pass membrane protein</topology>
    </subcellularLocation>
    <subcellularLocation>
        <location evidence="6">Membrane</location>
        <topology evidence="6">Multi-pass membrane protein</topology>
    </subcellularLocation>
</comment>
<feature type="transmembrane region" description="Helical" evidence="7">
    <location>
        <begin position="185"/>
        <end position="206"/>
    </location>
</feature>
<dbReference type="NCBIfam" id="TIGR01960">
    <property type="entry name" value="ndhF3_CO2"/>
    <property type="match status" value="1"/>
</dbReference>
<dbReference type="GO" id="GO:0012505">
    <property type="term" value="C:endomembrane system"/>
    <property type="evidence" value="ECO:0007669"/>
    <property type="project" value="UniProtKB-SubCell"/>
</dbReference>
<feature type="transmembrane region" description="Helical" evidence="7">
    <location>
        <begin position="39"/>
        <end position="62"/>
    </location>
</feature>
<evidence type="ECO:0000256" key="3">
    <source>
        <dbReference type="ARBA" id="ARBA00022989"/>
    </source>
</evidence>
<evidence type="ECO:0000313" key="11">
    <source>
        <dbReference type="Proteomes" id="UP000629098"/>
    </source>
</evidence>
<feature type="transmembrane region" description="Helical" evidence="7">
    <location>
        <begin position="590"/>
        <end position="611"/>
    </location>
</feature>
<dbReference type="PRINTS" id="PR01434">
    <property type="entry name" value="NADHDHGNASE5"/>
</dbReference>
<comment type="function">
    <text evidence="5">NDH-1 shuttles electrons from NAD(P)H, via FMN and iron-sulfur (Fe-S) centers, to quinones in the respiratory chain. The immediate electron acceptor for the enzyme in this species is believed to be plastoquinone. Couples the redox reaction to proton translocation (for every two electrons transferred, four hydrogen ions are translocated across the cytoplasmic membrane), and thus conserves the redox energy in a proton gradient.</text>
</comment>
<feature type="transmembrane region" description="Helical" evidence="7">
    <location>
        <begin position="379"/>
        <end position="402"/>
    </location>
</feature>